<proteinExistence type="predicted"/>
<accession>A0A1H4PF06</accession>
<dbReference type="PROSITE" id="PS50977">
    <property type="entry name" value="HTH_TETR_2"/>
    <property type="match status" value="1"/>
</dbReference>
<dbReference type="Pfam" id="PF00440">
    <property type="entry name" value="TetR_N"/>
    <property type="match status" value="1"/>
</dbReference>
<evidence type="ECO:0000259" key="3">
    <source>
        <dbReference type="PROSITE" id="PS50977"/>
    </source>
</evidence>
<dbReference type="InterPro" id="IPR009057">
    <property type="entry name" value="Homeodomain-like_sf"/>
</dbReference>
<dbReference type="AlphaFoldDB" id="A0A1H4PF06"/>
<gene>
    <name evidence="4" type="ORF">SAMN04489806_2480</name>
</gene>
<dbReference type="GO" id="GO:0003700">
    <property type="term" value="F:DNA-binding transcription factor activity"/>
    <property type="evidence" value="ECO:0007669"/>
    <property type="project" value="TreeGrafter"/>
</dbReference>
<dbReference type="PANTHER" id="PTHR30055:SF226">
    <property type="entry name" value="HTH-TYPE TRANSCRIPTIONAL REGULATOR PKSA"/>
    <property type="match status" value="1"/>
</dbReference>
<evidence type="ECO:0000313" key="5">
    <source>
        <dbReference type="Proteomes" id="UP000199183"/>
    </source>
</evidence>
<dbReference type="GO" id="GO:0000976">
    <property type="term" value="F:transcription cis-regulatory region binding"/>
    <property type="evidence" value="ECO:0007669"/>
    <property type="project" value="TreeGrafter"/>
</dbReference>
<organism evidence="4 5">
    <name type="scientific">Paramicrobacterium humi</name>
    <dbReference type="NCBI Taxonomy" id="640635"/>
    <lineage>
        <taxon>Bacteria</taxon>
        <taxon>Bacillati</taxon>
        <taxon>Actinomycetota</taxon>
        <taxon>Actinomycetes</taxon>
        <taxon>Micrococcales</taxon>
        <taxon>Microbacteriaceae</taxon>
        <taxon>Paramicrobacterium</taxon>
    </lineage>
</organism>
<dbReference type="InterPro" id="IPR050109">
    <property type="entry name" value="HTH-type_TetR-like_transc_reg"/>
</dbReference>
<dbReference type="Gene3D" id="1.10.357.10">
    <property type="entry name" value="Tetracycline Repressor, domain 2"/>
    <property type="match status" value="1"/>
</dbReference>
<dbReference type="Proteomes" id="UP000199183">
    <property type="component" value="Unassembled WGS sequence"/>
</dbReference>
<reference evidence="4 5" key="1">
    <citation type="submission" date="2016-10" db="EMBL/GenBank/DDBJ databases">
        <authorList>
            <person name="de Groot N.N."/>
        </authorList>
    </citation>
    <scope>NUCLEOTIDE SEQUENCE [LARGE SCALE GENOMIC DNA]</scope>
    <source>
        <strain evidence="4 5">DSM 21799</strain>
    </source>
</reference>
<dbReference type="PRINTS" id="PR00455">
    <property type="entry name" value="HTHTETR"/>
</dbReference>
<dbReference type="EMBL" id="FNRY01000001">
    <property type="protein sequence ID" value="SEC05774.1"/>
    <property type="molecule type" value="Genomic_DNA"/>
</dbReference>
<name>A0A1H4PF06_9MICO</name>
<keyword evidence="5" id="KW-1185">Reference proteome</keyword>
<sequence length="184" mass="20624">MSAEDRREMILDVVVPLLLEHGTGVTSRQIAQAAGIAEGTIFRVFGDKDSVVSAAIDKYFDPEPFREQLRHISPEWSLDVKLRELIRLMRERFTGIFRLASVIGPRHPDRRDQRQVYASIVADFLAPDLERLTLPPVRVAHIVRLLTFASAFPMVNAGIEFDDAELAHIIMHGVVGAPRSESQG</sequence>
<dbReference type="STRING" id="640635.SAMN04489806_2480"/>
<evidence type="ECO:0000256" key="2">
    <source>
        <dbReference type="PROSITE-ProRule" id="PRU00335"/>
    </source>
</evidence>
<dbReference type="PANTHER" id="PTHR30055">
    <property type="entry name" value="HTH-TYPE TRANSCRIPTIONAL REGULATOR RUTR"/>
    <property type="match status" value="1"/>
</dbReference>
<feature type="DNA-binding region" description="H-T-H motif" evidence="2">
    <location>
        <begin position="26"/>
        <end position="45"/>
    </location>
</feature>
<dbReference type="InterPro" id="IPR001647">
    <property type="entry name" value="HTH_TetR"/>
</dbReference>
<evidence type="ECO:0000256" key="1">
    <source>
        <dbReference type="ARBA" id="ARBA00023125"/>
    </source>
</evidence>
<keyword evidence="1 2" id="KW-0238">DNA-binding</keyword>
<dbReference type="OrthoDB" id="3539650at2"/>
<dbReference type="SUPFAM" id="SSF46689">
    <property type="entry name" value="Homeodomain-like"/>
    <property type="match status" value="1"/>
</dbReference>
<evidence type="ECO:0000313" key="4">
    <source>
        <dbReference type="EMBL" id="SEC05774.1"/>
    </source>
</evidence>
<feature type="domain" description="HTH tetR-type" evidence="3">
    <location>
        <begin position="4"/>
        <end position="63"/>
    </location>
</feature>
<protein>
    <submittedName>
        <fullName evidence="4">DNA-binding transcriptional regulator, AcrR family</fullName>
    </submittedName>
</protein>